<dbReference type="AlphaFoldDB" id="A0AAN6STF2"/>
<reference evidence="8" key="1">
    <citation type="journal article" date="2023" name="Mol. Phylogenet. Evol.">
        <title>Genome-scale phylogeny and comparative genomics of the fungal order Sordariales.</title>
        <authorList>
            <person name="Hensen N."/>
            <person name="Bonometti L."/>
            <person name="Westerberg I."/>
            <person name="Brannstrom I.O."/>
            <person name="Guillou S."/>
            <person name="Cros-Aarteil S."/>
            <person name="Calhoun S."/>
            <person name="Haridas S."/>
            <person name="Kuo A."/>
            <person name="Mondo S."/>
            <person name="Pangilinan J."/>
            <person name="Riley R."/>
            <person name="LaButti K."/>
            <person name="Andreopoulos B."/>
            <person name="Lipzen A."/>
            <person name="Chen C."/>
            <person name="Yan M."/>
            <person name="Daum C."/>
            <person name="Ng V."/>
            <person name="Clum A."/>
            <person name="Steindorff A."/>
            <person name="Ohm R.A."/>
            <person name="Martin F."/>
            <person name="Silar P."/>
            <person name="Natvig D.O."/>
            <person name="Lalanne C."/>
            <person name="Gautier V."/>
            <person name="Ament-Velasquez S.L."/>
            <person name="Kruys A."/>
            <person name="Hutchinson M.I."/>
            <person name="Powell A.J."/>
            <person name="Barry K."/>
            <person name="Miller A.N."/>
            <person name="Grigoriev I.V."/>
            <person name="Debuchy R."/>
            <person name="Gladieux P."/>
            <person name="Hiltunen Thoren M."/>
            <person name="Johannesson H."/>
        </authorList>
    </citation>
    <scope>NUCLEOTIDE SEQUENCE [LARGE SCALE GENOMIC DNA]</scope>
    <source>
        <strain evidence="8">CBS 284.82</strain>
    </source>
</reference>
<dbReference type="PROSITE" id="PS00028">
    <property type="entry name" value="ZINC_FINGER_C2H2_1"/>
    <property type="match status" value="3"/>
</dbReference>
<dbReference type="Proteomes" id="UP001303115">
    <property type="component" value="Unassembled WGS sequence"/>
</dbReference>
<evidence type="ECO:0000313" key="7">
    <source>
        <dbReference type="EMBL" id="KAK4041481.1"/>
    </source>
</evidence>
<comment type="caution">
    <text evidence="7">The sequence shown here is derived from an EMBL/GenBank/DDBJ whole genome shotgun (WGS) entry which is preliminary data.</text>
</comment>
<sequence length="221" mass="24398">MAYRCHYPGCALQVATEASLAAHASAAHGADPLVCRECGAVLGDPRSLTRHRDMHINPRAYQCMVCPEGFYRVDSLASHIYRLHFQDIWQFALDHGYLAYLAAANQPVLAVNQAAPPMHQPAVANHFDPMMHHAAPPNLFPHMHPMHQAAPADYYDPAMHHAAPMNYFIPGFRQPAAPMDEPMQMAHQQPAPLLYQAAPVDNPQAANQQSAAENQYPDPAN</sequence>
<accession>A0AAN6STF2</accession>
<dbReference type="PANTHER" id="PTHR23235:SF120">
    <property type="entry name" value="KRUPPEL-LIKE FACTOR 15"/>
    <property type="match status" value="1"/>
</dbReference>
<feature type="compositionally biased region" description="Low complexity" evidence="5">
    <location>
        <begin position="202"/>
        <end position="215"/>
    </location>
</feature>
<dbReference type="InterPro" id="IPR013087">
    <property type="entry name" value="Znf_C2H2_type"/>
</dbReference>
<keyword evidence="8" id="KW-1185">Reference proteome</keyword>
<feature type="domain" description="C2H2-type" evidence="6">
    <location>
        <begin position="61"/>
        <end position="84"/>
    </location>
</feature>
<keyword evidence="3" id="KW-0862">Zinc</keyword>
<dbReference type="InterPro" id="IPR036236">
    <property type="entry name" value="Znf_C2H2_sf"/>
</dbReference>
<evidence type="ECO:0000256" key="1">
    <source>
        <dbReference type="ARBA" id="ARBA00022723"/>
    </source>
</evidence>
<name>A0AAN6STF2_9PEZI</name>
<feature type="region of interest" description="Disordered" evidence="5">
    <location>
        <begin position="196"/>
        <end position="221"/>
    </location>
</feature>
<dbReference type="EMBL" id="MU854356">
    <property type="protein sequence ID" value="KAK4041481.1"/>
    <property type="molecule type" value="Genomic_DNA"/>
</dbReference>
<keyword evidence="1" id="KW-0479">Metal-binding</keyword>
<dbReference type="GO" id="GO:0008270">
    <property type="term" value="F:zinc ion binding"/>
    <property type="evidence" value="ECO:0007669"/>
    <property type="project" value="UniProtKB-KW"/>
</dbReference>
<dbReference type="Pfam" id="PF00096">
    <property type="entry name" value="zf-C2H2"/>
    <property type="match status" value="1"/>
</dbReference>
<evidence type="ECO:0000259" key="6">
    <source>
        <dbReference type="PROSITE" id="PS50157"/>
    </source>
</evidence>
<dbReference type="SUPFAM" id="SSF57667">
    <property type="entry name" value="beta-beta-alpha zinc fingers"/>
    <property type="match status" value="1"/>
</dbReference>
<evidence type="ECO:0000256" key="4">
    <source>
        <dbReference type="PROSITE-ProRule" id="PRU00042"/>
    </source>
</evidence>
<proteinExistence type="predicted"/>
<organism evidence="7 8">
    <name type="scientific">Parachaetomium inaequale</name>
    <dbReference type="NCBI Taxonomy" id="2588326"/>
    <lineage>
        <taxon>Eukaryota</taxon>
        <taxon>Fungi</taxon>
        <taxon>Dikarya</taxon>
        <taxon>Ascomycota</taxon>
        <taxon>Pezizomycotina</taxon>
        <taxon>Sordariomycetes</taxon>
        <taxon>Sordariomycetidae</taxon>
        <taxon>Sordariales</taxon>
        <taxon>Chaetomiaceae</taxon>
        <taxon>Parachaetomium</taxon>
    </lineage>
</organism>
<keyword evidence="2 4" id="KW-0863">Zinc-finger</keyword>
<protein>
    <recommendedName>
        <fullName evidence="6">C2H2-type domain-containing protein</fullName>
    </recommendedName>
</protein>
<feature type="domain" description="C2H2-type" evidence="6">
    <location>
        <begin position="33"/>
        <end position="60"/>
    </location>
</feature>
<dbReference type="Gene3D" id="3.30.160.60">
    <property type="entry name" value="Classic Zinc Finger"/>
    <property type="match status" value="1"/>
</dbReference>
<evidence type="ECO:0000313" key="8">
    <source>
        <dbReference type="Proteomes" id="UP001303115"/>
    </source>
</evidence>
<dbReference type="SMART" id="SM00355">
    <property type="entry name" value="ZnF_C2H2"/>
    <property type="match status" value="3"/>
</dbReference>
<gene>
    <name evidence="7" type="ORF">C8A01DRAFT_34436</name>
</gene>
<dbReference type="PROSITE" id="PS50157">
    <property type="entry name" value="ZINC_FINGER_C2H2_2"/>
    <property type="match status" value="2"/>
</dbReference>
<dbReference type="GO" id="GO:0000981">
    <property type="term" value="F:DNA-binding transcription factor activity, RNA polymerase II-specific"/>
    <property type="evidence" value="ECO:0007669"/>
    <property type="project" value="TreeGrafter"/>
</dbReference>
<dbReference type="PANTHER" id="PTHR23235">
    <property type="entry name" value="KRUEPPEL-LIKE TRANSCRIPTION FACTOR"/>
    <property type="match status" value="1"/>
</dbReference>
<evidence type="ECO:0000256" key="3">
    <source>
        <dbReference type="ARBA" id="ARBA00022833"/>
    </source>
</evidence>
<dbReference type="GO" id="GO:0000978">
    <property type="term" value="F:RNA polymerase II cis-regulatory region sequence-specific DNA binding"/>
    <property type="evidence" value="ECO:0007669"/>
    <property type="project" value="TreeGrafter"/>
</dbReference>
<evidence type="ECO:0000256" key="5">
    <source>
        <dbReference type="SAM" id="MobiDB-lite"/>
    </source>
</evidence>
<evidence type="ECO:0000256" key="2">
    <source>
        <dbReference type="ARBA" id="ARBA00022771"/>
    </source>
</evidence>